<feature type="chain" id="PRO_5014841519" description="Protein kinase domain-containing protein" evidence="21">
    <location>
        <begin position="25"/>
        <end position="680"/>
    </location>
</feature>
<dbReference type="SMART" id="SM00179">
    <property type="entry name" value="EGF_CA"/>
    <property type="match status" value="2"/>
</dbReference>
<keyword evidence="12 20" id="KW-1133">Transmembrane helix</keyword>
<dbReference type="InterPro" id="IPR008271">
    <property type="entry name" value="Ser/Thr_kinase_AS"/>
</dbReference>
<evidence type="ECO:0000256" key="6">
    <source>
        <dbReference type="ARBA" id="ARBA00022692"/>
    </source>
</evidence>
<protein>
    <recommendedName>
        <fullName evidence="22">Protein kinase domain-containing protein</fullName>
    </recommendedName>
</protein>
<evidence type="ECO:0000256" key="2">
    <source>
        <dbReference type="ARBA" id="ARBA00022527"/>
    </source>
</evidence>
<keyword evidence="3" id="KW-0245">EGF-like domain</keyword>
<keyword evidence="6 20" id="KW-0812">Transmembrane</keyword>
<evidence type="ECO:0000256" key="9">
    <source>
        <dbReference type="ARBA" id="ARBA00022741"/>
    </source>
</evidence>
<keyword evidence="13 20" id="KW-0472">Membrane</keyword>
<evidence type="ECO:0000256" key="5">
    <source>
        <dbReference type="ARBA" id="ARBA00022679"/>
    </source>
</evidence>
<evidence type="ECO:0000256" key="15">
    <source>
        <dbReference type="ARBA" id="ARBA00047558"/>
    </source>
</evidence>
<proteinExistence type="predicted"/>
<gene>
    <name evidence="23" type="ORF">FSB_LOCUS61769</name>
</gene>
<keyword evidence="9 18" id="KW-0547">Nucleotide-binding</keyword>
<dbReference type="FunFam" id="1.10.510.10:FF:000084">
    <property type="entry name" value="Wall-associated receptor kinase 2"/>
    <property type="match status" value="1"/>
</dbReference>
<keyword evidence="4" id="KW-0597">Phosphoprotein</keyword>
<evidence type="ECO:0000256" key="17">
    <source>
        <dbReference type="ARBA" id="ARBA00058961"/>
    </source>
</evidence>
<dbReference type="SMART" id="SM00220">
    <property type="entry name" value="S_TKc"/>
    <property type="match status" value="1"/>
</dbReference>
<keyword evidence="5" id="KW-0808">Transferase</keyword>
<accession>A0A2N9J963</accession>
<keyword evidence="8" id="KW-0677">Repeat</keyword>
<evidence type="ECO:0000256" key="16">
    <source>
        <dbReference type="ARBA" id="ARBA00047951"/>
    </source>
</evidence>
<evidence type="ECO:0000256" key="4">
    <source>
        <dbReference type="ARBA" id="ARBA00022553"/>
    </source>
</evidence>
<evidence type="ECO:0000259" key="22">
    <source>
        <dbReference type="PROSITE" id="PS50011"/>
    </source>
</evidence>
<comment type="function">
    <text evidence="17">Serine/threonine-protein kinase that may function as a signaling receptor of extracellular matrix component. Binding to pectin may have significance in the control of cell expansion, morphogenesis and development.</text>
</comment>
<dbReference type="CDD" id="cd14066">
    <property type="entry name" value="STKc_IRAK"/>
    <property type="match status" value="1"/>
</dbReference>
<keyword evidence="10" id="KW-0418">Kinase</keyword>
<dbReference type="CDD" id="cd00054">
    <property type="entry name" value="EGF_CA"/>
    <property type="match status" value="1"/>
</dbReference>
<dbReference type="SUPFAM" id="SSF57196">
    <property type="entry name" value="EGF/Laminin"/>
    <property type="match status" value="1"/>
</dbReference>
<dbReference type="InterPro" id="IPR001881">
    <property type="entry name" value="EGF-like_Ca-bd_dom"/>
</dbReference>
<evidence type="ECO:0000256" key="3">
    <source>
        <dbReference type="ARBA" id="ARBA00022536"/>
    </source>
</evidence>
<dbReference type="GO" id="GO:0007166">
    <property type="term" value="P:cell surface receptor signaling pathway"/>
    <property type="evidence" value="ECO:0007669"/>
    <property type="project" value="InterPro"/>
</dbReference>
<comment type="catalytic activity">
    <reaction evidence="15">
        <text>L-seryl-[protein] + ATP = O-phospho-L-seryl-[protein] + ADP + H(+)</text>
        <dbReference type="Rhea" id="RHEA:17989"/>
        <dbReference type="Rhea" id="RHEA-COMP:9863"/>
        <dbReference type="Rhea" id="RHEA-COMP:11604"/>
        <dbReference type="ChEBI" id="CHEBI:15378"/>
        <dbReference type="ChEBI" id="CHEBI:29999"/>
        <dbReference type="ChEBI" id="CHEBI:30616"/>
        <dbReference type="ChEBI" id="CHEBI:83421"/>
        <dbReference type="ChEBI" id="CHEBI:456216"/>
    </reaction>
</comment>
<dbReference type="GO" id="GO:0005524">
    <property type="term" value="F:ATP binding"/>
    <property type="evidence" value="ECO:0007669"/>
    <property type="project" value="UniProtKB-UniRule"/>
</dbReference>
<dbReference type="Gene3D" id="3.30.200.20">
    <property type="entry name" value="Phosphorylase Kinase, domain 1"/>
    <property type="match status" value="1"/>
</dbReference>
<organism evidence="23">
    <name type="scientific">Fagus sylvatica</name>
    <name type="common">Beechnut</name>
    <dbReference type="NCBI Taxonomy" id="28930"/>
    <lineage>
        <taxon>Eukaryota</taxon>
        <taxon>Viridiplantae</taxon>
        <taxon>Streptophyta</taxon>
        <taxon>Embryophyta</taxon>
        <taxon>Tracheophyta</taxon>
        <taxon>Spermatophyta</taxon>
        <taxon>Magnoliopsida</taxon>
        <taxon>eudicotyledons</taxon>
        <taxon>Gunneridae</taxon>
        <taxon>Pentapetalae</taxon>
        <taxon>rosids</taxon>
        <taxon>fabids</taxon>
        <taxon>Fagales</taxon>
        <taxon>Fagaceae</taxon>
        <taxon>Fagus</taxon>
    </lineage>
</organism>
<dbReference type="GO" id="GO:0005509">
    <property type="term" value="F:calcium ion binding"/>
    <property type="evidence" value="ECO:0007669"/>
    <property type="project" value="InterPro"/>
</dbReference>
<sequence length="680" mass="75437">MGLREMLVHITTIAVIITISNVAAKCVAKPDCHNKCGDRKTSGLTVTNISIETHGLRVLSDVARDCYNSNGTRVGPQSTLTPLSHVHHFHKPINKFTAVGCNTYAFLTGKQNEENYSIGCMSLCNSLRNVVNGSCSGVGCCQVELPAGLKDISMEILSSIFQTKHSLCCLIGQLGMRHVKKQLKTNTNFACKRNSECHNLKTRSGYVCKCKQGYQGNPYLDDGCQDINECEHPDLNNCTIAKNCVNTKGNYTCHCPKWNKGDGRKDGEGCVAELILVIEIAGAAAISLIALLVGISWVYFLVKKRRLVKLKEHFFRQNGGLILQQQLSNEEGSSETAKIFTAKELKKATNNYNETRIIGRGGFGTVYKGFLPNNRIVAIKKSKTVDQGQIEQFINEVVVLSQINHRNVVKFLGCCLEANVPLLVYDFVSNGTLFKHIYHESSGSIILWETRLRIAVETADALSYMHSAASTPIIHRDVKSTNILLEEDFTAKVSDFGTSKLVPRDQKQLETVVQGTLGYLDPEYVQTNQLTEKSDVYSFGVVLVELLTGQKALSFVRPEERRSLAMHFLLSFKEDKLLEIIETRIVEEGNMDQLKEVAKVAAKCLIVKGDERPTMKEVAIELDGLRKMEKDIRDNVESKLEETGPLIGETSSNYKNGDQTLSNETVGTDGLKLFSFDNGR</sequence>
<feature type="compositionally biased region" description="Polar residues" evidence="19">
    <location>
        <begin position="649"/>
        <end position="663"/>
    </location>
</feature>
<evidence type="ECO:0000256" key="18">
    <source>
        <dbReference type="PROSITE-ProRule" id="PRU10141"/>
    </source>
</evidence>
<dbReference type="FunFam" id="2.10.25.10:FF:000038">
    <property type="entry name" value="Fibrillin 2"/>
    <property type="match status" value="1"/>
</dbReference>
<dbReference type="InterPro" id="IPR011009">
    <property type="entry name" value="Kinase-like_dom_sf"/>
</dbReference>
<keyword evidence="2" id="KW-0723">Serine/threonine-protein kinase</keyword>
<feature type="binding site" evidence="18">
    <location>
        <position position="381"/>
    </location>
    <ligand>
        <name>ATP</name>
        <dbReference type="ChEBI" id="CHEBI:30616"/>
    </ligand>
</feature>
<dbReference type="GO" id="GO:0004674">
    <property type="term" value="F:protein serine/threonine kinase activity"/>
    <property type="evidence" value="ECO:0007669"/>
    <property type="project" value="UniProtKB-KW"/>
</dbReference>
<dbReference type="PROSITE" id="PS00107">
    <property type="entry name" value="PROTEIN_KINASE_ATP"/>
    <property type="match status" value="1"/>
</dbReference>
<dbReference type="PANTHER" id="PTHR27005:SF468">
    <property type="entry name" value="OS01G0310500 PROTEIN"/>
    <property type="match status" value="1"/>
</dbReference>
<evidence type="ECO:0000256" key="8">
    <source>
        <dbReference type="ARBA" id="ARBA00022737"/>
    </source>
</evidence>
<keyword evidence="14" id="KW-1015">Disulfide bond</keyword>
<comment type="subcellular location">
    <subcellularLocation>
        <location evidence="1">Membrane</location>
        <topology evidence="1">Single-pass type I membrane protein</topology>
    </subcellularLocation>
</comment>
<comment type="catalytic activity">
    <reaction evidence="16">
        <text>L-threonyl-[protein] + ATP = O-phospho-L-threonyl-[protein] + ADP + H(+)</text>
        <dbReference type="Rhea" id="RHEA:46608"/>
        <dbReference type="Rhea" id="RHEA-COMP:11060"/>
        <dbReference type="Rhea" id="RHEA-COMP:11605"/>
        <dbReference type="ChEBI" id="CHEBI:15378"/>
        <dbReference type="ChEBI" id="CHEBI:30013"/>
        <dbReference type="ChEBI" id="CHEBI:30616"/>
        <dbReference type="ChEBI" id="CHEBI:61977"/>
        <dbReference type="ChEBI" id="CHEBI:456216"/>
    </reaction>
</comment>
<dbReference type="InterPro" id="IPR045274">
    <property type="entry name" value="WAK-like"/>
</dbReference>
<dbReference type="EMBL" id="OIVN01006478">
    <property type="protein sequence ID" value="SPD33887.1"/>
    <property type="molecule type" value="Genomic_DNA"/>
</dbReference>
<evidence type="ECO:0000256" key="7">
    <source>
        <dbReference type="ARBA" id="ARBA00022729"/>
    </source>
</evidence>
<dbReference type="PROSITE" id="PS00108">
    <property type="entry name" value="PROTEIN_KINASE_ST"/>
    <property type="match status" value="1"/>
</dbReference>
<evidence type="ECO:0000256" key="20">
    <source>
        <dbReference type="SAM" id="Phobius"/>
    </source>
</evidence>
<feature type="domain" description="Protein kinase" evidence="22">
    <location>
        <begin position="352"/>
        <end position="625"/>
    </location>
</feature>
<dbReference type="AlphaFoldDB" id="A0A2N9J963"/>
<dbReference type="InterPro" id="IPR000152">
    <property type="entry name" value="EGF-type_Asp/Asn_hydroxyl_site"/>
</dbReference>
<reference evidence="23" key="1">
    <citation type="submission" date="2018-02" db="EMBL/GenBank/DDBJ databases">
        <authorList>
            <person name="Cohen D.B."/>
            <person name="Kent A.D."/>
        </authorList>
    </citation>
    <scope>NUCLEOTIDE SEQUENCE</scope>
</reference>
<feature type="region of interest" description="Disordered" evidence="19">
    <location>
        <begin position="640"/>
        <end position="663"/>
    </location>
</feature>
<evidence type="ECO:0000256" key="1">
    <source>
        <dbReference type="ARBA" id="ARBA00004479"/>
    </source>
</evidence>
<dbReference type="GO" id="GO:0005886">
    <property type="term" value="C:plasma membrane"/>
    <property type="evidence" value="ECO:0007669"/>
    <property type="project" value="TreeGrafter"/>
</dbReference>
<dbReference type="FunFam" id="3.30.200.20:FF:000043">
    <property type="entry name" value="Wall-associated receptor kinase 2"/>
    <property type="match status" value="1"/>
</dbReference>
<dbReference type="PROSITE" id="PS01187">
    <property type="entry name" value="EGF_CA"/>
    <property type="match status" value="1"/>
</dbReference>
<dbReference type="Gene3D" id="1.10.510.10">
    <property type="entry name" value="Transferase(Phosphotransferase) domain 1"/>
    <property type="match status" value="1"/>
</dbReference>
<keyword evidence="7 21" id="KW-0732">Signal</keyword>
<dbReference type="InterPro" id="IPR017441">
    <property type="entry name" value="Protein_kinase_ATP_BS"/>
</dbReference>
<feature type="transmembrane region" description="Helical" evidence="20">
    <location>
        <begin position="274"/>
        <end position="302"/>
    </location>
</feature>
<name>A0A2N9J963_FAGSY</name>
<keyword evidence="11 18" id="KW-0067">ATP-binding</keyword>
<dbReference type="SUPFAM" id="SSF56112">
    <property type="entry name" value="Protein kinase-like (PK-like)"/>
    <property type="match status" value="1"/>
</dbReference>
<dbReference type="Pfam" id="PF00069">
    <property type="entry name" value="Pkinase"/>
    <property type="match status" value="1"/>
</dbReference>
<dbReference type="InterPro" id="IPR018097">
    <property type="entry name" value="EGF_Ca-bd_CS"/>
</dbReference>
<dbReference type="PROSITE" id="PS00010">
    <property type="entry name" value="ASX_HYDROXYL"/>
    <property type="match status" value="1"/>
</dbReference>
<evidence type="ECO:0000256" key="10">
    <source>
        <dbReference type="ARBA" id="ARBA00022777"/>
    </source>
</evidence>
<evidence type="ECO:0000256" key="13">
    <source>
        <dbReference type="ARBA" id="ARBA00023136"/>
    </source>
</evidence>
<evidence type="ECO:0000256" key="11">
    <source>
        <dbReference type="ARBA" id="ARBA00022840"/>
    </source>
</evidence>
<feature type="signal peptide" evidence="21">
    <location>
        <begin position="1"/>
        <end position="24"/>
    </location>
</feature>
<evidence type="ECO:0000256" key="19">
    <source>
        <dbReference type="SAM" id="MobiDB-lite"/>
    </source>
</evidence>
<dbReference type="InterPro" id="IPR000719">
    <property type="entry name" value="Prot_kinase_dom"/>
</dbReference>
<evidence type="ECO:0000256" key="12">
    <source>
        <dbReference type="ARBA" id="ARBA00022989"/>
    </source>
</evidence>
<evidence type="ECO:0000256" key="14">
    <source>
        <dbReference type="ARBA" id="ARBA00023157"/>
    </source>
</evidence>
<dbReference type="PROSITE" id="PS50011">
    <property type="entry name" value="PROTEIN_KINASE_DOM"/>
    <property type="match status" value="1"/>
</dbReference>
<dbReference type="Gene3D" id="2.10.25.10">
    <property type="entry name" value="Laminin"/>
    <property type="match status" value="2"/>
</dbReference>
<dbReference type="PANTHER" id="PTHR27005">
    <property type="entry name" value="WALL-ASSOCIATED RECEPTOR KINASE-LIKE 21"/>
    <property type="match status" value="1"/>
</dbReference>
<evidence type="ECO:0000313" key="23">
    <source>
        <dbReference type="EMBL" id="SPD33887.1"/>
    </source>
</evidence>
<evidence type="ECO:0000256" key="21">
    <source>
        <dbReference type="SAM" id="SignalP"/>
    </source>
</evidence>